<reference evidence="1" key="1">
    <citation type="submission" date="2020-03" db="EMBL/GenBank/DDBJ databases">
        <title>The deep terrestrial virosphere.</title>
        <authorList>
            <person name="Holmfeldt K."/>
            <person name="Nilsson E."/>
            <person name="Simone D."/>
            <person name="Lopez-Fernandez M."/>
            <person name="Wu X."/>
            <person name="de Brujin I."/>
            <person name="Lundin D."/>
            <person name="Andersson A."/>
            <person name="Bertilsson S."/>
            <person name="Dopson M."/>
        </authorList>
    </citation>
    <scope>NUCLEOTIDE SEQUENCE</scope>
    <source>
        <strain evidence="2">MM415B03088</strain>
        <strain evidence="1">TM448A08763</strain>
    </source>
</reference>
<protein>
    <submittedName>
        <fullName evidence="1">Uncharacterized protein</fullName>
    </submittedName>
</protein>
<name>A0A6H2A4Z7_9ZZZZ</name>
<dbReference type="EMBL" id="MT144585">
    <property type="protein sequence ID" value="QJA55286.1"/>
    <property type="molecule type" value="Genomic_DNA"/>
</dbReference>
<sequence length="44" mass="4947">MISHLTVKIEVTCPECGCQTEHAVETDIPPTHPEFYDVYGDPED</sequence>
<gene>
    <name evidence="2" type="ORF">MM415B03088_0009</name>
    <name evidence="1" type="ORF">TM448A08763_0003</name>
</gene>
<proteinExistence type="predicted"/>
<dbReference type="EMBL" id="MT142671">
    <property type="protein sequence ID" value="QJA86953.1"/>
    <property type="molecule type" value="Genomic_DNA"/>
</dbReference>
<organism evidence="1">
    <name type="scientific">viral metagenome</name>
    <dbReference type="NCBI Taxonomy" id="1070528"/>
    <lineage>
        <taxon>unclassified sequences</taxon>
        <taxon>metagenomes</taxon>
        <taxon>organismal metagenomes</taxon>
    </lineage>
</organism>
<evidence type="ECO:0000313" key="2">
    <source>
        <dbReference type="EMBL" id="QJA86953.1"/>
    </source>
</evidence>
<accession>A0A6H2A4Z7</accession>
<dbReference type="AlphaFoldDB" id="A0A6H2A4Z7"/>
<evidence type="ECO:0000313" key="1">
    <source>
        <dbReference type="EMBL" id="QJA55286.1"/>
    </source>
</evidence>